<dbReference type="GO" id="GO:0019911">
    <property type="term" value="F:structural constituent of myelin sheath"/>
    <property type="evidence" value="ECO:0007669"/>
    <property type="project" value="TreeGrafter"/>
</dbReference>
<dbReference type="PANTHER" id="PTHR22776:SF98">
    <property type="entry name" value="MARVEL DOMAIN-CONTAINING PROTEIN"/>
    <property type="match status" value="1"/>
</dbReference>
<dbReference type="GO" id="GO:0016020">
    <property type="term" value="C:membrane"/>
    <property type="evidence" value="ECO:0007669"/>
    <property type="project" value="TreeGrafter"/>
</dbReference>
<name>A0A5S6QRU5_TRIMR</name>
<evidence type="ECO:0000313" key="3">
    <source>
        <dbReference type="Proteomes" id="UP000046395"/>
    </source>
</evidence>
<dbReference type="AlphaFoldDB" id="A0A5S6QRU5"/>
<dbReference type="InterPro" id="IPR050578">
    <property type="entry name" value="MARVEL-CKLF_proteins"/>
</dbReference>
<keyword evidence="3" id="KW-1185">Reference proteome</keyword>
<accession>A0A5S6QRU5</accession>
<keyword evidence="2" id="KW-0812">Transmembrane</keyword>
<organism evidence="3 5">
    <name type="scientific">Trichuris muris</name>
    <name type="common">Mouse whipworm</name>
    <dbReference type="NCBI Taxonomy" id="70415"/>
    <lineage>
        <taxon>Eukaryota</taxon>
        <taxon>Metazoa</taxon>
        <taxon>Ecdysozoa</taxon>
        <taxon>Nematoda</taxon>
        <taxon>Enoplea</taxon>
        <taxon>Dorylaimia</taxon>
        <taxon>Trichinellida</taxon>
        <taxon>Trichuridae</taxon>
        <taxon>Trichuris</taxon>
    </lineage>
</organism>
<reference evidence="3" key="1">
    <citation type="submission" date="2013-11" db="EMBL/GenBank/DDBJ databases">
        <authorList>
            <person name="Aslett M."/>
        </authorList>
    </citation>
    <scope>NUCLEOTIDE SEQUENCE [LARGE SCALE GENOMIC DNA]</scope>
    <source>
        <strain evidence="3">Edinburgh</strain>
    </source>
</reference>
<feature type="transmembrane region" description="Helical" evidence="2">
    <location>
        <begin position="39"/>
        <end position="64"/>
    </location>
</feature>
<reference evidence="4 5" key="3">
    <citation type="submission" date="2019-12" db="UniProtKB">
        <authorList>
            <consortium name="WormBaseParasite"/>
        </authorList>
    </citation>
    <scope>IDENTIFICATION</scope>
</reference>
<feature type="region of interest" description="Disordered" evidence="1">
    <location>
        <begin position="1"/>
        <end position="27"/>
    </location>
</feature>
<dbReference type="WBParaSite" id="TMUE_0000002395.1">
    <property type="protein sequence ID" value="TMUE_0000002395.1"/>
    <property type="gene ID" value="WBGene00298237"/>
</dbReference>
<protein>
    <submittedName>
        <fullName evidence="4 5">MARVEL domain-containing protein</fullName>
    </submittedName>
</protein>
<feature type="transmembrane region" description="Helical" evidence="2">
    <location>
        <begin position="70"/>
        <end position="94"/>
    </location>
</feature>
<evidence type="ECO:0000256" key="1">
    <source>
        <dbReference type="SAM" id="MobiDB-lite"/>
    </source>
</evidence>
<feature type="transmembrane region" description="Helical" evidence="2">
    <location>
        <begin position="114"/>
        <end position="139"/>
    </location>
</feature>
<dbReference type="PANTHER" id="PTHR22776">
    <property type="entry name" value="MARVEL-CONTAINING POTENTIAL LIPID RAFT-ASSOCIATED PROTEIN"/>
    <property type="match status" value="1"/>
</dbReference>
<dbReference type="WBParaSite" id="TMUE_2000009955.1">
    <property type="protein sequence ID" value="TMUE_2000009955.1"/>
    <property type="gene ID" value="WBGene00300787"/>
</dbReference>
<dbReference type="Proteomes" id="UP000046395">
    <property type="component" value="Unassembled WGS sequence"/>
</dbReference>
<reference evidence="3" key="2">
    <citation type="submission" date="2014-03" db="EMBL/GenBank/DDBJ databases">
        <title>The whipworm genome and dual-species transcriptomics of an intimate host-pathogen interaction.</title>
        <authorList>
            <person name="Foth B.J."/>
            <person name="Tsai I.J."/>
            <person name="Reid A.J."/>
            <person name="Bancroft A.J."/>
            <person name="Nichol S."/>
            <person name="Tracey A."/>
            <person name="Holroyd N."/>
            <person name="Cotton J.A."/>
            <person name="Stanley E.J."/>
            <person name="Zarowiecki M."/>
            <person name="Liu J.Z."/>
            <person name="Huckvale T."/>
            <person name="Cooper P.J."/>
            <person name="Grencis R.K."/>
            <person name="Berriman M."/>
        </authorList>
    </citation>
    <scope>NUCLEOTIDE SEQUENCE [LARGE SCALE GENOMIC DNA]</scope>
    <source>
        <strain evidence="3">Edinburgh</strain>
    </source>
</reference>
<proteinExistence type="predicted"/>
<feature type="compositionally biased region" description="Basic residues" evidence="1">
    <location>
        <begin position="7"/>
        <end position="23"/>
    </location>
</feature>
<evidence type="ECO:0000313" key="5">
    <source>
        <dbReference type="WBParaSite" id="TMUE_2000009955.1"/>
    </source>
</evidence>
<evidence type="ECO:0000313" key="4">
    <source>
        <dbReference type="WBParaSite" id="TMUE_0000002395.1"/>
    </source>
</evidence>
<feature type="transmembrane region" description="Helical" evidence="2">
    <location>
        <begin position="159"/>
        <end position="178"/>
    </location>
</feature>
<evidence type="ECO:0000256" key="2">
    <source>
        <dbReference type="SAM" id="Phobius"/>
    </source>
</evidence>
<sequence length="188" mass="20800">MLFSQAHRSRATSRAHSTVHRPSRAPSIPSASLQRAFTFNWCCSTFALLKWVEFVLCIVLVTLIEAGVHLWRAYGFIMFVSAACAAITFAGLALKFCQLHTGRGGSFPFDKVDLTFNILAVICFSIAFALACYDCVMMFGEDKNYHGNQPATPAAYEDWRNRIVGVTILCAANAILYMSSALHSRRSS</sequence>
<keyword evidence="2" id="KW-1133">Transmembrane helix</keyword>
<dbReference type="GO" id="GO:0042552">
    <property type="term" value="P:myelination"/>
    <property type="evidence" value="ECO:0007669"/>
    <property type="project" value="TreeGrafter"/>
</dbReference>
<keyword evidence="2" id="KW-0472">Membrane</keyword>